<evidence type="ECO:0000313" key="2">
    <source>
        <dbReference type="EMBL" id="KAK0551054.1"/>
    </source>
</evidence>
<dbReference type="PANTHER" id="PTHR12083:SF9">
    <property type="entry name" value="BIFUNCTIONAL POLYNUCLEOTIDE PHOSPHATASE_KINASE"/>
    <property type="match status" value="1"/>
</dbReference>
<dbReference type="EMBL" id="JAPDMZ010000083">
    <property type="protein sequence ID" value="KAK0551054.1"/>
    <property type="molecule type" value="Genomic_DNA"/>
</dbReference>
<keyword evidence="2" id="KW-0808">Transferase</keyword>
<evidence type="ECO:0000256" key="1">
    <source>
        <dbReference type="SAM" id="MobiDB-lite"/>
    </source>
</evidence>
<dbReference type="GO" id="GO:0003690">
    <property type="term" value="F:double-stranded DNA binding"/>
    <property type="evidence" value="ECO:0007669"/>
    <property type="project" value="TreeGrafter"/>
</dbReference>
<dbReference type="InterPro" id="IPR036412">
    <property type="entry name" value="HAD-like_sf"/>
</dbReference>
<dbReference type="GO" id="GO:0006281">
    <property type="term" value="P:DNA repair"/>
    <property type="evidence" value="ECO:0007669"/>
    <property type="project" value="TreeGrafter"/>
</dbReference>
<reference evidence="2" key="1">
    <citation type="journal article" date="2023" name="PhytoFront">
        <title>Draft Genome Resources of Seven Strains of Tilletia horrida, Causal Agent of Kernel Smut of Rice.</title>
        <authorList>
            <person name="Khanal S."/>
            <person name="Antony Babu S."/>
            <person name="Zhou X.G."/>
        </authorList>
    </citation>
    <scope>NUCLEOTIDE SEQUENCE</scope>
    <source>
        <strain evidence="2">TX6</strain>
    </source>
</reference>
<dbReference type="GO" id="GO:0046404">
    <property type="term" value="F:ATP-dependent polydeoxyribonucleotide 5'-hydroxyl-kinase activity"/>
    <property type="evidence" value="ECO:0007669"/>
    <property type="project" value="TreeGrafter"/>
</dbReference>
<dbReference type="Gene3D" id="3.40.50.300">
    <property type="entry name" value="P-loop containing nucleotide triphosphate hydrolases"/>
    <property type="match status" value="1"/>
</dbReference>
<name>A0AAN6JXY8_9BASI</name>
<dbReference type="Proteomes" id="UP001176517">
    <property type="component" value="Unassembled WGS sequence"/>
</dbReference>
<dbReference type="InterPro" id="IPR027417">
    <property type="entry name" value="P-loop_NTPase"/>
</dbReference>
<dbReference type="SUPFAM" id="SSF56784">
    <property type="entry name" value="HAD-like"/>
    <property type="match status" value="2"/>
</dbReference>
<feature type="compositionally biased region" description="Low complexity" evidence="1">
    <location>
        <begin position="1"/>
        <end position="16"/>
    </location>
</feature>
<dbReference type="AlphaFoldDB" id="A0AAN6JXY8"/>
<organism evidence="2 3">
    <name type="scientific">Tilletia horrida</name>
    <dbReference type="NCBI Taxonomy" id="155126"/>
    <lineage>
        <taxon>Eukaryota</taxon>
        <taxon>Fungi</taxon>
        <taxon>Dikarya</taxon>
        <taxon>Basidiomycota</taxon>
        <taxon>Ustilaginomycotina</taxon>
        <taxon>Exobasidiomycetes</taxon>
        <taxon>Tilletiales</taxon>
        <taxon>Tilletiaceae</taxon>
        <taxon>Tilletia</taxon>
    </lineage>
</organism>
<sequence length="476" mass="53230">MSAQSSAESSSSSSSSARRKAESTPSDPAASQKRTKLESSASQPMKLAPIFNRVGAAAAANSASSSTTKLRWLPVFGQQSSCHIGIFGNPFPSLPLDPKTRLKAAIFDLDGTLVVPKSGKIHPQRNDEYDFKFLWSHSLKQVQDEHRIHGRMVVIVTNQGYFKPGGGRERDLSVWKAKQANIGAALEVPHVVLVATGEDRFRKPAVGMWDAFWSVLLNGLHTQDLPEPSATPKYNPSTRRRARAPEGLTLPEVKITEIETQYFDAQESFYVGDAAGRVGDHSDVDRKWAGNVGVRFYTPEQYFTEHKKEQPYKLSGWAPSKSTSESIQRNSLPLFSPTSTPLIPSTAEERNEDLILFVGPPGAGKTEFYKRHLKAWGYEWVNQDTLSNVDACVRAVKKNLQAGKGFAHIELVRQHKSEQEDEKPVHSEELGKQVRCFVFDVERPLALHNNAFRANSGLEYEETSEEKTRRYFMYYN</sequence>
<proteinExistence type="predicted"/>
<evidence type="ECO:0000313" key="3">
    <source>
        <dbReference type="Proteomes" id="UP001176517"/>
    </source>
</evidence>
<protein>
    <submittedName>
        <fullName evidence="2">DNA kinase/phosphatase Pnk1</fullName>
    </submittedName>
</protein>
<dbReference type="GO" id="GO:0046403">
    <property type="term" value="F:polynucleotide 3'-phosphatase activity"/>
    <property type="evidence" value="ECO:0007669"/>
    <property type="project" value="TreeGrafter"/>
</dbReference>
<dbReference type="Gene3D" id="3.40.50.1000">
    <property type="entry name" value="HAD superfamily/HAD-like"/>
    <property type="match status" value="1"/>
</dbReference>
<dbReference type="Pfam" id="PF08645">
    <property type="entry name" value="PNK3P"/>
    <property type="match status" value="2"/>
</dbReference>
<accession>A0AAN6JXY8</accession>
<feature type="region of interest" description="Disordered" evidence="1">
    <location>
        <begin position="1"/>
        <end position="42"/>
    </location>
</feature>
<dbReference type="SUPFAM" id="SSF52540">
    <property type="entry name" value="P-loop containing nucleoside triphosphate hydrolases"/>
    <property type="match status" value="1"/>
</dbReference>
<dbReference type="InterPro" id="IPR013954">
    <property type="entry name" value="PNK3P"/>
</dbReference>
<keyword evidence="3" id="KW-1185">Reference proteome</keyword>
<comment type="caution">
    <text evidence="2">The sequence shown here is derived from an EMBL/GenBank/DDBJ whole genome shotgun (WGS) entry which is preliminary data.</text>
</comment>
<dbReference type="PANTHER" id="PTHR12083">
    <property type="entry name" value="BIFUNCTIONAL POLYNUCLEOTIDE PHOSPHATASE/KINASE"/>
    <property type="match status" value="1"/>
</dbReference>
<keyword evidence="2" id="KW-0418">Kinase</keyword>
<dbReference type="InterPro" id="IPR023214">
    <property type="entry name" value="HAD_sf"/>
</dbReference>
<dbReference type="Pfam" id="PF13671">
    <property type="entry name" value="AAA_33"/>
    <property type="match status" value="1"/>
</dbReference>
<gene>
    <name evidence="2" type="primary">pnk1</name>
    <name evidence="2" type="ORF">OC846_003432</name>
</gene>